<keyword evidence="2" id="KW-1185">Reference proteome</keyword>
<organism evidence="1 2">
    <name type="scientific">Rhizophlyctis rosea</name>
    <dbReference type="NCBI Taxonomy" id="64517"/>
    <lineage>
        <taxon>Eukaryota</taxon>
        <taxon>Fungi</taxon>
        <taxon>Fungi incertae sedis</taxon>
        <taxon>Chytridiomycota</taxon>
        <taxon>Chytridiomycota incertae sedis</taxon>
        <taxon>Chytridiomycetes</taxon>
        <taxon>Rhizophlyctidales</taxon>
        <taxon>Rhizophlyctidaceae</taxon>
        <taxon>Rhizophlyctis</taxon>
    </lineage>
</organism>
<dbReference type="PANTHER" id="PTHR45011">
    <property type="entry name" value="DAP3-BINDING CELL DEATH ENHANCER 1"/>
    <property type="match status" value="1"/>
</dbReference>
<dbReference type="Proteomes" id="UP001212841">
    <property type="component" value="Unassembled WGS sequence"/>
</dbReference>
<dbReference type="EMBL" id="JADGJD010001008">
    <property type="protein sequence ID" value="KAJ3047207.1"/>
    <property type="molecule type" value="Genomic_DNA"/>
</dbReference>
<dbReference type="Gene3D" id="1.20.930.20">
    <property type="entry name" value="Adaptor protein Cbl, N-terminal domain"/>
    <property type="match status" value="1"/>
</dbReference>
<evidence type="ECO:0000313" key="1">
    <source>
        <dbReference type="EMBL" id="KAJ3047207.1"/>
    </source>
</evidence>
<comment type="caution">
    <text evidence="1">The sequence shown here is derived from an EMBL/GenBank/DDBJ whole genome shotgun (WGS) entry which is preliminary data.</text>
</comment>
<evidence type="ECO:0000313" key="2">
    <source>
        <dbReference type="Proteomes" id="UP001212841"/>
    </source>
</evidence>
<gene>
    <name evidence="1" type="ORF">HK097_000126</name>
</gene>
<dbReference type="InterPro" id="IPR052748">
    <property type="entry name" value="ISR_Activator"/>
</dbReference>
<proteinExistence type="predicted"/>
<dbReference type="InterPro" id="IPR011990">
    <property type="entry name" value="TPR-like_helical_dom_sf"/>
</dbReference>
<sequence>MDPITITAASLSALTGACKCIDQITAFADGATRNREICTIFSSRVINIRAVLHKLHKRIETFSSLDRKSQQLEPMLEEPYYLALKYLEEVLRQIEAFVELVSQRHWFIALLKTMDDKRRFQELITDLGNAQNDLHLGLVTHTVMAVEKARAYRTYERFAPNRSHIPDDARMSAAIDEKGNQLWETMERYKVQASETLLRRQESLRGAEVGHSPTYLLVLRGEELHRAKQYNQAWEIFVRQAARHNLRAIYWVGYYYFHGYGNATKDIKRAQANFDSARDVDMDAQYMYAMCLHVRKKLDLAVTEYSVAAKAGHIYAHFHLGQLLVNGSPKVPEFRIDKDRGVVHLQYAAGFKVKGAQELLRQEGFTWVDLEVEE</sequence>
<dbReference type="SUPFAM" id="SSF81901">
    <property type="entry name" value="HCP-like"/>
    <property type="match status" value="1"/>
</dbReference>
<dbReference type="InterPro" id="IPR059179">
    <property type="entry name" value="MLKL-like_MCAfunc"/>
</dbReference>
<dbReference type="AlphaFoldDB" id="A0AAD5S8H0"/>
<reference evidence="1" key="1">
    <citation type="submission" date="2020-05" db="EMBL/GenBank/DDBJ databases">
        <title>Phylogenomic resolution of chytrid fungi.</title>
        <authorList>
            <person name="Stajich J.E."/>
            <person name="Amses K."/>
            <person name="Simmons R."/>
            <person name="Seto K."/>
            <person name="Myers J."/>
            <person name="Bonds A."/>
            <person name="Quandt C.A."/>
            <person name="Barry K."/>
            <person name="Liu P."/>
            <person name="Grigoriev I."/>
            <person name="Longcore J.E."/>
            <person name="James T.Y."/>
        </authorList>
    </citation>
    <scope>NUCLEOTIDE SEQUENCE</scope>
    <source>
        <strain evidence="1">JEL0318</strain>
    </source>
</reference>
<protein>
    <submittedName>
        <fullName evidence="1">Uncharacterized protein</fullName>
    </submittedName>
</protein>
<dbReference type="Gene3D" id="1.25.40.10">
    <property type="entry name" value="Tetratricopeptide repeat domain"/>
    <property type="match status" value="1"/>
</dbReference>
<dbReference type="PANTHER" id="PTHR45011:SF1">
    <property type="entry name" value="DAP3-BINDING CELL DEATH ENHANCER 1"/>
    <property type="match status" value="1"/>
</dbReference>
<dbReference type="CDD" id="cd21037">
    <property type="entry name" value="MLKL_NTD"/>
    <property type="match status" value="1"/>
</dbReference>
<dbReference type="InterPro" id="IPR036537">
    <property type="entry name" value="Adaptor_Cbl_N_dom_sf"/>
</dbReference>
<name>A0AAD5S8H0_9FUNG</name>
<accession>A0AAD5S8H0</accession>
<dbReference type="GO" id="GO:0007166">
    <property type="term" value="P:cell surface receptor signaling pathway"/>
    <property type="evidence" value="ECO:0007669"/>
    <property type="project" value="InterPro"/>
</dbReference>